<organism evidence="1 2">
    <name type="scientific">Vibrio splendidus 12E03</name>
    <dbReference type="NCBI Taxonomy" id="1191305"/>
    <lineage>
        <taxon>Bacteria</taxon>
        <taxon>Pseudomonadati</taxon>
        <taxon>Pseudomonadota</taxon>
        <taxon>Gammaproteobacteria</taxon>
        <taxon>Vibrionales</taxon>
        <taxon>Vibrionaceae</taxon>
        <taxon>Vibrio</taxon>
    </lineage>
</organism>
<dbReference type="OrthoDB" id="5884267at2"/>
<gene>
    <name evidence="1" type="ORF">A142_10990</name>
</gene>
<proteinExistence type="predicted"/>
<accession>A0A1E5FC60</accession>
<evidence type="ECO:0000313" key="1">
    <source>
        <dbReference type="EMBL" id="OEF86457.1"/>
    </source>
</evidence>
<protein>
    <submittedName>
        <fullName evidence="1">Uncharacterized protein</fullName>
    </submittedName>
</protein>
<comment type="caution">
    <text evidence="1">The sequence shown here is derived from an EMBL/GenBank/DDBJ whole genome shotgun (WGS) entry which is preliminary data.</text>
</comment>
<evidence type="ECO:0000313" key="2">
    <source>
        <dbReference type="Proteomes" id="UP000094802"/>
    </source>
</evidence>
<dbReference type="EMBL" id="AJZD02000322">
    <property type="protein sequence ID" value="OEF86457.1"/>
    <property type="molecule type" value="Genomic_DNA"/>
</dbReference>
<reference evidence="1 2" key="1">
    <citation type="journal article" date="2012" name="Science">
        <title>Ecological populations of bacteria act as socially cohesive units of antibiotic production and resistance.</title>
        <authorList>
            <person name="Cordero O.X."/>
            <person name="Wildschutte H."/>
            <person name="Kirkup B."/>
            <person name="Proehl S."/>
            <person name="Ngo L."/>
            <person name="Hussain F."/>
            <person name="Le Roux F."/>
            <person name="Mincer T."/>
            <person name="Polz M.F."/>
        </authorList>
    </citation>
    <scope>NUCLEOTIDE SEQUENCE [LARGE SCALE GENOMIC DNA]</scope>
    <source>
        <strain evidence="1 2">12E03</strain>
    </source>
</reference>
<dbReference type="Proteomes" id="UP000094802">
    <property type="component" value="Unassembled WGS sequence"/>
</dbReference>
<name>A0A1E5FC60_VIBSP</name>
<sequence length="163" mass="18623">MDIETKLNLSQQGGKIIGIQEGMFVRFYDQALYAWQQWVETRPSLPALKVSAKVVKKLGSQCVLSGGLPASSLAKVGVFPDEKGIISIDFCADMSNWEEWYLSHKNDLPAHERSDLNPRLKIDNSFVKVWMPQWLVHQLDECTPDTSHPEGRLLLDIIRWTER</sequence>
<dbReference type="AlphaFoldDB" id="A0A1E5FC60"/>
<dbReference type="RefSeq" id="WP_019824609.1">
    <property type="nucleotide sequence ID" value="NZ_AJZD02000322.1"/>
</dbReference>